<evidence type="ECO:0000313" key="1">
    <source>
        <dbReference type="EMBL" id="RSJ88318.1"/>
    </source>
</evidence>
<name>A0A428GY07_STRCR</name>
<dbReference type="RefSeq" id="WP_125373954.1">
    <property type="nucleotide sequence ID" value="NZ_RJPS01000015.1"/>
</dbReference>
<sequence length="65" mass="7391">MAQFKAKANFYLVQSDRHFDEGKVYDLQVSEADKINKMYKAAFDEDGLERIEEEAKNAKAADTAS</sequence>
<dbReference type="Proteomes" id="UP000270868">
    <property type="component" value="Unassembled WGS sequence"/>
</dbReference>
<dbReference type="AlphaFoldDB" id="A0A428GY07"/>
<accession>A0A428GY07</accession>
<evidence type="ECO:0000313" key="2">
    <source>
        <dbReference type="Proteomes" id="UP000270868"/>
    </source>
</evidence>
<proteinExistence type="predicted"/>
<dbReference type="EMBL" id="RJPS01000015">
    <property type="protein sequence ID" value="RSJ88318.1"/>
    <property type="molecule type" value="Genomic_DNA"/>
</dbReference>
<gene>
    <name evidence="1" type="ORF">D8792_09845</name>
</gene>
<protein>
    <submittedName>
        <fullName evidence="1">Uncharacterized protein</fullName>
    </submittedName>
</protein>
<reference evidence="1 2" key="1">
    <citation type="submission" date="2018-11" db="EMBL/GenBank/DDBJ databases">
        <title>Species Designations Belie Phenotypic and Genotypic Heterogeneity in Oral Streptococci.</title>
        <authorList>
            <person name="Velsko I."/>
        </authorList>
    </citation>
    <scope>NUCLEOTIDE SEQUENCE [LARGE SCALE GENOMIC DNA]</scope>
    <source>
        <strain evidence="1 2">A52</strain>
    </source>
</reference>
<comment type="caution">
    <text evidence="1">The sequence shown here is derived from an EMBL/GenBank/DDBJ whole genome shotgun (WGS) entry which is preliminary data.</text>
</comment>
<organism evidence="1 2">
    <name type="scientific">Streptococcus cristatus</name>
    <dbReference type="NCBI Taxonomy" id="45634"/>
    <lineage>
        <taxon>Bacteria</taxon>
        <taxon>Bacillati</taxon>
        <taxon>Bacillota</taxon>
        <taxon>Bacilli</taxon>
        <taxon>Lactobacillales</taxon>
        <taxon>Streptococcaceae</taxon>
        <taxon>Streptococcus</taxon>
    </lineage>
</organism>